<comment type="subcellular location">
    <subcellularLocation>
        <location evidence="8">Cytoplasm</location>
    </subcellularLocation>
</comment>
<dbReference type="FunFam" id="3.40.50.1370:FF:000008">
    <property type="entry name" value="Ornithine carbamoyltransferase"/>
    <property type="match status" value="1"/>
</dbReference>
<feature type="binding site" evidence="8">
    <location>
        <position position="307"/>
    </location>
    <ligand>
        <name>carbamoyl phosphate</name>
        <dbReference type="ChEBI" id="CHEBI:58228"/>
    </ligand>
</feature>
<comment type="catalytic activity">
    <reaction evidence="7 8">
        <text>carbamoyl phosphate + L-ornithine = L-citrulline + phosphate + H(+)</text>
        <dbReference type="Rhea" id="RHEA:19513"/>
        <dbReference type="ChEBI" id="CHEBI:15378"/>
        <dbReference type="ChEBI" id="CHEBI:43474"/>
        <dbReference type="ChEBI" id="CHEBI:46911"/>
        <dbReference type="ChEBI" id="CHEBI:57743"/>
        <dbReference type="ChEBI" id="CHEBI:58228"/>
        <dbReference type="EC" id="2.1.3.3"/>
    </reaction>
</comment>
<dbReference type="HAMAP" id="MF_01109">
    <property type="entry name" value="OTCase"/>
    <property type="match status" value="1"/>
</dbReference>
<dbReference type="KEGG" id="lao:AOX59_00265"/>
<gene>
    <name evidence="11" type="ORF">AOX59_00265</name>
</gene>
<feature type="domain" description="Aspartate/ornithine carbamoyltransferase carbamoyl-P binding" evidence="10">
    <location>
        <begin position="17"/>
        <end position="157"/>
    </location>
</feature>
<dbReference type="PANTHER" id="PTHR45753:SF3">
    <property type="entry name" value="ORNITHINE TRANSCARBAMYLASE, MITOCHONDRIAL"/>
    <property type="match status" value="1"/>
</dbReference>
<accession>A0A0U4E2Q7</accession>
<keyword evidence="8" id="KW-0963">Cytoplasm</keyword>
<dbReference type="InterPro" id="IPR002292">
    <property type="entry name" value="Orn/put_carbamltrans"/>
</dbReference>
<dbReference type="OrthoDB" id="9802587at2"/>
<reference evidence="11 12" key="1">
    <citation type="submission" date="2016-01" db="EMBL/GenBank/DDBJ databases">
        <title>Complete genome sequence of strain Lentibacillus amyloliquefaciens LAM0015T isolated from saline sediment.</title>
        <authorList>
            <person name="Wang J.-L."/>
            <person name="He M.-X."/>
        </authorList>
    </citation>
    <scope>NUCLEOTIDE SEQUENCE [LARGE SCALE GENOMIC DNA]</scope>
    <source>
        <strain evidence="11 12">LAM0015</strain>
    </source>
</reference>
<dbReference type="InterPro" id="IPR006131">
    <property type="entry name" value="Asp_carbamoyltransf_Asp/Orn-bd"/>
</dbReference>
<dbReference type="EC" id="2.1.3.3" evidence="4 8"/>
<protein>
    <recommendedName>
        <fullName evidence="5 8">Ornithine carbamoyltransferase</fullName>
        <shortName evidence="8">OTCase</shortName>
        <ecNumber evidence="4 8">2.1.3.3</ecNumber>
    </recommendedName>
</protein>
<comment type="similarity">
    <text evidence="3 8">Belongs to the aspartate/ornithine carbamoyltransferase superfamily. OTCase family.</text>
</comment>
<dbReference type="GO" id="GO:0004585">
    <property type="term" value="F:ornithine carbamoyltransferase activity"/>
    <property type="evidence" value="ECO:0007669"/>
    <property type="project" value="UniProtKB-UniRule"/>
</dbReference>
<dbReference type="PANTHER" id="PTHR45753">
    <property type="entry name" value="ORNITHINE CARBAMOYLTRANSFERASE, MITOCHONDRIAL"/>
    <property type="match status" value="1"/>
</dbReference>
<dbReference type="Pfam" id="PF02729">
    <property type="entry name" value="OTCace_N"/>
    <property type="match status" value="1"/>
</dbReference>
<dbReference type="AlphaFoldDB" id="A0A0U4E2Q7"/>
<dbReference type="SUPFAM" id="SSF53671">
    <property type="entry name" value="Aspartate/ornithine carbamoyltransferase"/>
    <property type="match status" value="1"/>
</dbReference>
<evidence type="ECO:0000256" key="7">
    <source>
        <dbReference type="ARBA" id="ARBA00048772"/>
    </source>
</evidence>
<evidence type="ECO:0000256" key="5">
    <source>
        <dbReference type="ARBA" id="ARBA00016634"/>
    </source>
</evidence>
<dbReference type="PRINTS" id="PR00102">
    <property type="entry name" value="OTCASE"/>
</dbReference>
<proteinExistence type="inferred from homology"/>
<evidence type="ECO:0000256" key="4">
    <source>
        <dbReference type="ARBA" id="ARBA00013007"/>
    </source>
</evidence>
<dbReference type="PROSITE" id="PS00097">
    <property type="entry name" value="CARBAMOYLTRANSFERASE"/>
    <property type="match status" value="1"/>
</dbReference>
<evidence type="ECO:0000256" key="1">
    <source>
        <dbReference type="ARBA" id="ARBA00003822"/>
    </source>
</evidence>
<evidence type="ECO:0000313" key="11">
    <source>
        <dbReference type="EMBL" id="ALX47169.1"/>
    </source>
</evidence>
<dbReference type="Proteomes" id="UP000050331">
    <property type="component" value="Chromosome"/>
</dbReference>
<keyword evidence="12" id="KW-1185">Reference proteome</keyword>
<dbReference type="InterPro" id="IPR024904">
    <property type="entry name" value="OTCase_ArgI"/>
</dbReference>
<dbReference type="InterPro" id="IPR036901">
    <property type="entry name" value="Asp/Orn_carbamoylTrfase_sf"/>
</dbReference>
<dbReference type="InterPro" id="IPR006130">
    <property type="entry name" value="Asp/Orn_carbamoylTrfase"/>
</dbReference>
<keyword evidence="6 8" id="KW-0808">Transferase</keyword>
<feature type="binding site" evidence="8">
    <location>
        <begin position="144"/>
        <end position="147"/>
    </location>
    <ligand>
        <name>carbamoyl phosphate</name>
        <dbReference type="ChEBI" id="CHEBI:58228"/>
    </ligand>
</feature>
<evidence type="ECO:0000256" key="6">
    <source>
        <dbReference type="ARBA" id="ARBA00022679"/>
    </source>
</evidence>
<evidence type="ECO:0000256" key="3">
    <source>
        <dbReference type="ARBA" id="ARBA00007805"/>
    </source>
</evidence>
<dbReference type="GO" id="GO:0016597">
    <property type="term" value="F:amino acid binding"/>
    <property type="evidence" value="ECO:0007669"/>
    <property type="project" value="InterPro"/>
</dbReference>
<dbReference type="GO" id="GO:0019240">
    <property type="term" value="P:citrulline biosynthetic process"/>
    <property type="evidence" value="ECO:0007669"/>
    <property type="project" value="TreeGrafter"/>
</dbReference>
<dbReference type="STRING" id="1472767.AOX59_00265"/>
<dbReference type="GO" id="GO:0005737">
    <property type="term" value="C:cytoplasm"/>
    <property type="evidence" value="ECO:0007669"/>
    <property type="project" value="UniProtKB-SubCell"/>
</dbReference>
<sequence length="320" mass="35010">MKIEADPVNASEKLKGRDFLKLADYTQEELLYLLQQADELKQKHKSGEHAEPLKGKTLGMLFEKPSTRTRVSFETGIFQLGGTGIFLSSGDLQLGRGETIADTAKVLSGYVDGIMIRAFSHKTLQTFAQYAEIPVINGLTDLYHPCQVLADLQTIQEMKGRLKGIKLAYIGDGNNMVHSLMIGAAIIGMDISIAAPDDYLPESPVVQKALEIAGNTGSQVEVLSEPQAAFEAADVIYTDVWASMGQENEAENREKKFSGFQVNKSLFSLARNDAIFMHCLPAHRGQEVTAEVIDGGQSVVFQQAENRMHAQKALMAALMS</sequence>
<feature type="domain" description="Aspartate/ornithine carbamoyltransferase Asp/Orn-binding" evidence="9">
    <location>
        <begin position="163"/>
        <end position="317"/>
    </location>
</feature>
<dbReference type="NCBIfam" id="NF001986">
    <property type="entry name" value="PRK00779.1"/>
    <property type="match status" value="1"/>
</dbReference>
<feature type="binding site" evidence="8">
    <location>
        <position position="93"/>
    </location>
    <ligand>
        <name>carbamoyl phosphate</name>
        <dbReference type="ChEBI" id="CHEBI:58228"/>
    </ligand>
</feature>
<dbReference type="NCBIfam" id="TIGR00658">
    <property type="entry name" value="orni_carb_tr"/>
    <property type="match status" value="1"/>
</dbReference>
<comment type="function">
    <text evidence="1">Reversibly catalyzes the transfer of the carbamoyl group from carbamoyl phosphate (CP) to the N(epsilon) atom of ornithine (ORN) to produce L-citrulline.</text>
</comment>
<evidence type="ECO:0000259" key="10">
    <source>
        <dbReference type="Pfam" id="PF02729"/>
    </source>
</evidence>
<dbReference type="GO" id="GO:0042450">
    <property type="term" value="P:L-arginine biosynthetic process via ornithine"/>
    <property type="evidence" value="ECO:0007669"/>
    <property type="project" value="UniProtKB-UniRule"/>
</dbReference>
<dbReference type="RefSeq" id="WP_068440146.1">
    <property type="nucleotide sequence ID" value="NZ_CP013862.1"/>
</dbReference>
<evidence type="ECO:0000256" key="2">
    <source>
        <dbReference type="ARBA" id="ARBA00004975"/>
    </source>
</evidence>
<organism evidence="11 12">
    <name type="scientific">Lentibacillus amyloliquefaciens</name>
    <dbReference type="NCBI Taxonomy" id="1472767"/>
    <lineage>
        <taxon>Bacteria</taxon>
        <taxon>Bacillati</taxon>
        <taxon>Bacillota</taxon>
        <taxon>Bacilli</taxon>
        <taxon>Bacillales</taxon>
        <taxon>Bacillaceae</taxon>
        <taxon>Lentibacillus</taxon>
    </lineage>
</organism>
<feature type="binding site" evidence="8">
    <location>
        <begin position="279"/>
        <end position="280"/>
    </location>
    <ligand>
        <name>carbamoyl phosphate</name>
        <dbReference type="ChEBI" id="CHEBI:58228"/>
    </ligand>
</feature>
<dbReference type="InterPro" id="IPR006132">
    <property type="entry name" value="Asp/Orn_carbamoyltranf_P-bd"/>
</dbReference>
<evidence type="ECO:0000313" key="12">
    <source>
        <dbReference type="Proteomes" id="UP000050331"/>
    </source>
</evidence>
<feature type="binding site" evidence="8">
    <location>
        <position position="175"/>
    </location>
    <ligand>
        <name>L-ornithine</name>
        <dbReference type="ChEBI" id="CHEBI:46911"/>
    </ligand>
</feature>
<feature type="binding site" evidence="8">
    <location>
        <begin position="243"/>
        <end position="244"/>
    </location>
    <ligand>
        <name>L-ornithine</name>
        <dbReference type="ChEBI" id="CHEBI:46911"/>
    </ligand>
</feature>
<dbReference type="EMBL" id="CP013862">
    <property type="protein sequence ID" value="ALX47169.1"/>
    <property type="molecule type" value="Genomic_DNA"/>
</dbReference>
<comment type="pathway">
    <text evidence="2">Amino-acid biosynthesis; L-arginine biosynthesis; L-arginine from L-ornithine and carbamoyl phosphate: step 1/3.</text>
</comment>
<evidence type="ECO:0000256" key="8">
    <source>
        <dbReference type="HAMAP-Rule" id="MF_01109"/>
    </source>
</evidence>
<evidence type="ECO:0000259" key="9">
    <source>
        <dbReference type="Pfam" id="PF00185"/>
    </source>
</evidence>
<dbReference type="Gene3D" id="3.40.50.1370">
    <property type="entry name" value="Aspartate/ornithine carbamoyltransferase"/>
    <property type="match status" value="2"/>
</dbReference>
<name>A0A0U4E2Q7_9BACI</name>
<dbReference type="Pfam" id="PF00185">
    <property type="entry name" value="OTCace"/>
    <property type="match status" value="1"/>
</dbReference>
<feature type="binding site" evidence="8">
    <location>
        <begin position="66"/>
        <end position="69"/>
    </location>
    <ligand>
        <name>carbamoyl phosphate</name>
        <dbReference type="ChEBI" id="CHEBI:58228"/>
    </ligand>
</feature>
<feature type="binding site" evidence="8">
    <location>
        <position position="117"/>
    </location>
    <ligand>
        <name>carbamoyl phosphate</name>
        <dbReference type="ChEBI" id="CHEBI:58228"/>
    </ligand>
</feature>
<feature type="binding site" evidence="8">
    <location>
        <position position="239"/>
    </location>
    <ligand>
        <name>L-ornithine</name>
        <dbReference type="ChEBI" id="CHEBI:46911"/>
    </ligand>
</feature>
<dbReference type="PRINTS" id="PR00100">
    <property type="entry name" value="AOTCASE"/>
</dbReference>